<dbReference type="Proteomes" id="UP001501353">
    <property type="component" value="Unassembled WGS sequence"/>
</dbReference>
<comment type="caution">
    <text evidence="4">The sequence shown here is derived from an EMBL/GenBank/DDBJ whole genome shotgun (WGS) entry which is preliminary data.</text>
</comment>
<dbReference type="CDD" id="cd01948">
    <property type="entry name" value="EAL"/>
    <property type="match status" value="1"/>
</dbReference>
<name>A0ABP7U1P7_9BURK</name>
<dbReference type="Gene3D" id="3.20.20.450">
    <property type="entry name" value="EAL domain"/>
    <property type="match status" value="1"/>
</dbReference>
<feature type="domain" description="Response regulatory" evidence="2">
    <location>
        <begin position="7"/>
        <end position="129"/>
    </location>
</feature>
<dbReference type="PANTHER" id="PTHR33121">
    <property type="entry name" value="CYCLIC DI-GMP PHOSPHODIESTERASE PDEF"/>
    <property type="match status" value="1"/>
</dbReference>
<dbReference type="Gene3D" id="3.40.50.2300">
    <property type="match status" value="1"/>
</dbReference>
<dbReference type="RefSeq" id="WP_344765679.1">
    <property type="nucleotide sequence ID" value="NZ_BAAAZE010000016.1"/>
</dbReference>
<organism evidence="4 5">
    <name type="scientific">Actimicrobium antarcticum</name>
    <dbReference type="NCBI Taxonomy" id="1051899"/>
    <lineage>
        <taxon>Bacteria</taxon>
        <taxon>Pseudomonadati</taxon>
        <taxon>Pseudomonadota</taxon>
        <taxon>Betaproteobacteria</taxon>
        <taxon>Burkholderiales</taxon>
        <taxon>Oxalobacteraceae</taxon>
        <taxon>Actimicrobium</taxon>
    </lineage>
</organism>
<evidence type="ECO:0000313" key="5">
    <source>
        <dbReference type="Proteomes" id="UP001501353"/>
    </source>
</evidence>
<dbReference type="SMART" id="SM00448">
    <property type="entry name" value="REC"/>
    <property type="match status" value="1"/>
</dbReference>
<dbReference type="Pfam" id="PF00072">
    <property type="entry name" value="Response_reg"/>
    <property type="match status" value="1"/>
</dbReference>
<dbReference type="PROSITE" id="PS50883">
    <property type="entry name" value="EAL"/>
    <property type="match status" value="1"/>
</dbReference>
<feature type="domain" description="EAL" evidence="3">
    <location>
        <begin position="147"/>
        <end position="400"/>
    </location>
</feature>
<dbReference type="PROSITE" id="PS50110">
    <property type="entry name" value="RESPONSE_REGULATORY"/>
    <property type="match status" value="1"/>
</dbReference>
<evidence type="ECO:0000313" key="4">
    <source>
        <dbReference type="EMBL" id="GAA4034268.1"/>
    </source>
</evidence>
<keyword evidence="1" id="KW-0597">Phosphoprotein</keyword>
<dbReference type="SMART" id="SM00052">
    <property type="entry name" value="EAL"/>
    <property type="match status" value="1"/>
</dbReference>
<reference evidence="5" key="1">
    <citation type="journal article" date="2019" name="Int. J. Syst. Evol. Microbiol.">
        <title>The Global Catalogue of Microorganisms (GCM) 10K type strain sequencing project: providing services to taxonomists for standard genome sequencing and annotation.</title>
        <authorList>
            <consortium name="The Broad Institute Genomics Platform"/>
            <consortium name="The Broad Institute Genome Sequencing Center for Infectious Disease"/>
            <person name="Wu L."/>
            <person name="Ma J."/>
        </authorList>
    </citation>
    <scope>NUCLEOTIDE SEQUENCE [LARGE SCALE GENOMIC DNA]</scope>
    <source>
        <strain evidence="5">JCM 16673</strain>
    </source>
</reference>
<dbReference type="InterPro" id="IPR035919">
    <property type="entry name" value="EAL_sf"/>
</dbReference>
<feature type="modified residue" description="4-aspartylphosphate" evidence="1">
    <location>
        <position position="59"/>
    </location>
</feature>
<dbReference type="EMBL" id="BAAAZE010000016">
    <property type="protein sequence ID" value="GAA4034268.1"/>
    <property type="molecule type" value="Genomic_DNA"/>
</dbReference>
<dbReference type="SUPFAM" id="SSF52172">
    <property type="entry name" value="CheY-like"/>
    <property type="match status" value="1"/>
</dbReference>
<proteinExistence type="predicted"/>
<dbReference type="SUPFAM" id="SSF141868">
    <property type="entry name" value="EAL domain-like"/>
    <property type="match status" value="1"/>
</dbReference>
<evidence type="ECO:0000259" key="2">
    <source>
        <dbReference type="PROSITE" id="PS50110"/>
    </source>
</evidence>
<gene>
    <name evidence="4" type="ORF">GCM10022212_37010</name>
</gene>
<dbReference type="PANTHER" id="PTHR33121:SF79">
    <property type="entry name" value="CYCLIC DI-GMP PHOSPHODIESTERASE PDED-RELATED"/>
    <property type="match status" value="1"/>
</dbReference>
<dbReference type="Pfam" id="PF00563">
    <property type="entry name" value="EAL"/>
    <property type="match status" value="1"/>
</dbReference>
<sequence length="403" mass="44691">MDIAHLRFLVVQDDAVQRQWLSSLLGNLGAVNVTGTVDSQMALRMFKDQSQQIDVGVIDMHMPGMDGMEMIRHMAKMNSNTAVIMSGAVDPTLLFSVETLTKAYGINLIGFLQQPVEEDTIAALLERYMLRCKRDAHSAHENSPAAPDFSINEVLLALESGQIVPWFQPKVDLDSGRVSGVEAFARWVHPIHGVILPAKFIPLLEQHHQLDRLTATMIDQSAAACRSWHDTGFLISVSINLGSTLLSDPQAADTIADQVAAHRLDAPFVIFEITESALTEETPAGLENMLRLRMKGFELSVDDYGTGNTSMQQLLRIPFSELKIDRSFVAGATENTELGIVLSASLDLARKLERNSVAVGIETREEWNLLKKMGCTYGQGFYIAKPMDATALPNWMREWSQFF</sequence>
<keyword evidence="5" id="KW-1185">Reference proteome</keyword>
<dbReference type="InterPro" id="IPR001789">
    <property type="entry name" value="Sig_transdc_resp-reg_receiver"/>
</dbReference>
<protein>
    <submittedName>
        <fullName evidence="4">EAL domain-containing response regulator</fullName>
    </submittedName>
</protein>
<evidence type="ECO:0000256" key="1">
    <source>
        <dbReference type="PROSITE-ProRule" id="PRU00169"/>
    </source>
</evidence>
<accession>A0ABP7U1P7</accession>
<evidence type="ECO:0000259" key="3">
    <source>
        <dbReference type="PROSITE" id="PS50883"/>
    </source>
</evidence>
<dbReference type="InterPro" id="IPR001633">
    <property type="entry name" value="EAL_dom"/>
</dbReference>
<dbReference type="InterPro" id="IPR011006">
    <property type="entry name" value="CheY-like_superfamily"/>
</dbReference>
<dbReference type="InterPro" id="IPR050706">
    <property type="entry name" value="Cyclic-di-GMP_PDE-like"/>
</dbReference>